<keyword evidence="3" id="KW-1185">Reference proteome</keyword>
<sequence length="213" mass="23627">MLDKIPGPTGSLPLVTIAEARTVAASDGAMSTLLGWVESYLMRDHPDLGRTGAVCPFTRQAAKIDTVRLAISSADAANEEEAFALIRRAFSELEKIPCKAGMKHFRTVIVGFPNCSDDEGVAMLQRVQARHKFYSLSRFRMIGFMHAGNEAPGLWNPAFRPLRAPLPVLAIRHLVEQDAPFAARHPLLLAPFLIKFRFDGAKRILAYWRAQKT</sequence>
<gene>
    <name evidence="2" type="ORF">QV13_19530</name>
</gene>
<feature type="domain" description="DUF6875" evidence="1">
    <location>
        <begin position="31"/>
        <end position="197"/>
    </location>
</feature>
<evidence type="ECO:0000259" key="1">
    <source>
        <dbReference type="Pfam" id="PF21780"/>
    </source>
</evidence>
<dbReference type="Proteomes" id="UP000094412">
    <property type="component" value="Unassembled WGS sequence"/>
</dbReference>
<evidence type="ECO:0000313" key="2">
    <source>
        <dbReference type="EMBL" id="OCX14637.1"/>
    </source>
</evidence>
<dbReference type="AlphaFoldDB" id="A0A1C2DIT8"/>
<organism evidence="2 3">
    <name type="scientific">Mesorhizobium hungaricum</name>
    <dbReference type="NCBI Taxonomy" id="1566387"/>
    <lineage>
        <taxon>Bacteria</taxon>
        <taxon>Pseudomonadati</taxon>
        <taxon>Pseudomonadota</taxon>
        <taxon>Alphaproteobacteria</taxon>
        <taxon>Hyphomicrobiales</taxon>
        <taxon>Phyllobacteriaceae</taxon>
        <taxon>Mesorhizobium</taxon>
    </lineage>
</organism>
<dbReference type="Pfam" id="PF21780">
    <property type="entry name" value="DUF6875"/>
    <property type="match status" value="1"/>
</dbReference>
<dbReference type="STRING" id="1566387.QV13_19530"/>
<accession>A0A1C2DIT8</accession>
<dbReference type="EMBL" id="MDEO01000035">
    <property type="protein sequence ID" value="OCX14637.1"/>
    <property type="molecule type" value="Genomic_DNA"/>
</dbReference>
<name>A0A1C2DIT8_9HYPH</name>
<comment type="caution">
    <text evidence="2">The sequence shown here is derived from an EMBL/GenBank/DDBJ whole genome shotgun (WGS) entry which is preliminary data.</text>
</comment>
<proteinExistence type="predicted"/>
<reference evidence="2 3" key="1">
    <citation type="submission" date="2016-08" db="EMBL/GenBank/DDBJ databases">
        <title>Whole genome sequence of Mesorhizobium sp. strain UASWS1009 isolated from industrial sewage.</title>
        <authorList>
            <person name="Crovadore J."/>
            <person name="Calmin G."/>
            <person name="Chablais R."/>
            <person name="Cochard B."/>
            <person name="Lefort F."/>
        </authorList>
    </citation>
    <scope>NUCLEOTIDE SEQUENCE [LARGE SCALE GENOMIC DNA]</scope>
    <source>
        <strain evidence="2 3">UASWS1009</strain>
    </source>
</reference>
<protein>
    <recommendedName>
        <fullName evidence="1">DUF6875 domain-containing protein</fullName>
    </recommendedName>
</protein>
<dbReference type="InterPro" id="IPR049240">
    <property type="entry name" value="DUF6875"/>
</dbReference>
<evidence type="ECO:0000313" key="3">
    <source>
        <dbReference type="Proteomes" id="UP000094412"/>
    </source>
</evidence>